<keyword evidence="3" id="KW-0119">Carbohydrate metabolism</keyword>
<keyword evidence="9" id="KW-1185">Reference proteome</keyword>
<dbReference type="InterPro" id="IPR008928">
    <property type="entry name" value="6-hairpin_glycosidase_sf"/>
</dbReference>
<evidence type="ECO:0000256" key="1">
    <source>
        <dbReference type="ARBA" id="ARBA00007072"/>
    </source>
</evidence>
<evidence type="ECO:0000313" key="8">
    <source>
        <dbReference type="EMBL" id="KUO03302.1"/>
    </source>
</evidence>
<gene>
    <name evidence="8" type="ORF">AQJ67_16360</name>
</gene>
<proteinExistence type="inferred from homology"/>
<comment type="similarity">
    <text evidence="1">Belongs to the glycosyl hydrolase 9 (cellulase E) family.</text>
</comment>
<dbReference type="CDD" id="cd02850">
    <property type="entry name" value="E_set_Cellulase_N"/>
    <property type="match status" value="1"/>
</dbReference>
<dbReference type="EMBL" id="LMWY01000018">
    <property type="protein sequence ID" value="KUO03302.1"/>
    <property type="molecule type" value="Genomic_DNA"/>
</dbReference>
<dbReference type="SUPFAM" id="SSF48208">
    <property type="entry name" value="Six-hairpin glycosidases"/>
    <property type="match status" value="1"/>
</dbReference>
<name>A0A117RQ81_9ACTN</name>
<evidence type="ECO:0000256" key="3">
    <source>
        <dbReference type="ARBA" id="ARBA00023277"/>
    </source>
</evidence>
<dbReference type="InterPro" id="IPR004197">
    <property type="entry name" value="Cellulase_Ig-like"/>
</dbReference>
<keyword evidence="5" id="KW-0624">Polysaccharide degradation</keyword>
<evidence type="ECO:0000313" key="9">
    <source>
        <dbReference type="Proteomes" id="UP000053429"/>
    </source>
</evidence>
<dbReference type="OrthoDB" id="9808897at2"/>
<dbReference type="Pfam" id="PF02927">
    <property type="entry name" value="CelD_N"/>
    <property type="match status" value="1"/>
</dbReference>
<dbReference type="Proteomes" id="UP000053429">
    <property type="component" value="Unassembled WGS sequence"/>
</dbReference>
<reference evidence="8 9" key="1">
    <citation type="submission" date="2015-10" db="EMBL/GenBank/DDBJ databases">
        <title>Draft genome sequence of Streptomyces caeruleatus NRRL B-24802, type strain for the species Streptomyces caeruleatus.</title>
        <authorList>
            <person name="Ruckert C."/>
            <person name="Winkler A."/>
            <person name="Kalinowski J."/>
            <person name="Kampfer P."/>
            <person name="Glaeser S."/>
        </authorList>
    </citation>
    <scope>NUCLEOTIDE SEQUENCE [LARGE SCALE GENOMIC DNA]</scope>
    <source>
        <strain evidence="8 9">NRRL B-24802</strain>
    </source>
</reference>
<evidence type="ECO:0000256" key="4">
    <source>
        <dbReference type="ARBA" id="ARBA00023295"/>
    </source>
</evidence>
<feature type="domain" description="Glycoside hydrolase family 9" evidence="6">
    <location>
        <begin position="148"/>
        <end position="630"/>
    </location>
</feature>
<keyword evidence="4" id="KW-0326">Glycosidase</keyword>
<evidence type="ECO:0000256" key="2">
    <source>
        <dbReference type="ARBA" id="ARBA00022801"/>
    </source>
</evidence>
<accession>A0A117RQ81</accession>
<dbReference type="Gene3D" id="1.50.10.10">
    <property type="match status" value="1"/>
</dbReference>
<evidence type="ECO:0000256" key="5">
    <source>
        <dbReference type="ARBA" id="ARBA00023326"/>
    </source>
</evidence>
<dbReference type="GO" id="GO:0008810">
    <property type="term" value="F:cellulase activity"/>
    <property type="evidence" value="ECO:0007669"/>
    <property type="project" value="InterPro"/>
</dbReference>
<dbReference type="InterPro" id="IPR014756">
    <property type="entry name" value="Ig_E-set"/>
</dbReference>
<dbReference type="SUPFAM" id="SSF81296">
    <property type="entry name" value="E set domains"/>
    <property type="match status" value="1"/>
</dbReference>
<evidence type="ECO:0000259" key="6">
    <source>
        <dbReference type="Pfam" id="PF00759"/>
    </source>
</evidence>
<keyword evidence="2 8" id="KW-0378">Hydrolase</keyword>
<dbReference type="Gene3D" id="2.60.40.10">
    <property type="entry name" value="Immunoglobulins"/>
    <property type="match status" value="1"/>
</dbReference>
<dbReference type="Pfam" id="PF00759">
    <property type="entry name" value="Glyco_hydro_9"/>
    <property type="match status" value="1"/>
</dbReference>
<protein>
    <submittedName>
        <fullName evidence="8">Hydrolase</fullName>
    </submittedName>
</protein>
<dbReference type="InterPro" id="IPR012341">
    <property type="entry name" value="6hp_glycosidase-like_sf"/>
</dbReference>
<sequence>MAAARVGRVLSSRVRLVALSAAAVLAVAAVVGWDPTGLTEGPGASEAVVRVDQVGYAAGAAKIAVVTGPDDALADAGFAVIDGQGHSVLTGRVGPRTGSWNRRFTSVHTVDLSALTAPGTYRLTLTGTAAGTSPRFRVAPARELMASLVEQNVRFFQAQRDGAEVVAEVLRRKPSHLSDRRATVYVTPRFSADGSRLQDRRLIPAGGPVDASGGWFDAGDFLKFTHTASYAVVQLFLAEREMPAASGLSAEAEYGVRWLDRMWDGTSGTLYGQVGLGAGNDDIGNDHDLWRLPEADDALRTAPGDTDYLIRHRPVFRANEPGAPISPNLAGRVVAAFALAAQADSDPASARRWLDKAAAVYARADTTPTGQLVTAYPAAFYSEESWQDDLELGAAELARAARALGDAARAAEWQRQAGAWARAYLASDAKDSLGVGDVSALAHAELLDSPDHGGRLADGLKADLRRQLADATDRARDDPFGAGAVYTDFDAVPRTFGLVTTALLYARLTGEHQYDVFAVRQRGWALGANPWGSSFVIGVGEVFPHCPEHPVANLAGSLDGTGEILRGAVVNGPNGADKFKEDGFMRGMRPCEADPGRPWSDFDGHGARYVDRVGAWQTVEPALDFTSTALLAFALSGSGPGQR</sequence>
<evidence type="ECO:0000259" key="7">
    <source>
        <dbReference type="Pfam" id="PF02927"/>
    </source>
</evidence>
<dbReference type="GO" id="GO:0000272">
    <property type="term" value="P:polysaccharide catabolic process"/>
    <property type="evidence" value="ECO:0007669"/>
    <property type="project" value="UniProtKB-KW"/>
</dbReference>
<dbReference type="PANTHER" id="PTHR22298">
    <property type="entry name" value="ENDO-1,4-BETA-GLUCANASE"/>
    <property type="match status" value="1"/>
</dbReference>
<comment type="caution">
    <text evidence="8">The sequence shown here is derived from an EMBL/GenBank/DDBJ whole genome shotgun (WGS) entry which is preliminary data.</text>
</comment>
<dbReference type="STRING" id="661399.AQJ67_16360"/>
<dbReference type="InterPro" id="IPR013783">
    <property type="entry name" value="Ig-like_fold"/>
</dbReference>
<dbReference type="InterPro" id="IPR001701">
    <property type="entry name" value="Glyco_hydro_9"/>
</dbReference>
<organism evidence="8 9">
    <name type="scientific">Streptomyces caeruleatus</name>
    <dbReference type="NCBI Taxonomy" id="661399"/>
    <lineage>
        <taxon>Bacteria</taxon>
        <taxon>Bacillati</taxon>
        <taxon>Actinomycetota</taxon>
        <taxon>Actinomycetes</taxon>
        <taxon>Kitasatosporales</taxon>
        <taxon>Streptomycetaceae</taxon>
        <taxon>Streptomyces</taxon>
    </lineage>
</organism>
<dbReference type="AlphaFoldDB" id="A0A117RQ81"/>
<feature type="domain" description="Cellulase Ig-like" evidence="7">
    <location>
        <begin position="46"/>
        <end position="127"/>
    </location>
</feature>